<sequence length="64" mass="6887">MGKILLNIGSRGFGFVAVIFALAAEELLLTSERIVGLLLVELAESLNGIAEGEFEDTELIFSVF</sequence>
<organism evidence="1 2">
    <name type="scientific">Nostoc punctiforme (strain ATCC 29133 / PCC 73102)</name>
    <dbReference type="NCBI Taxonomy" id="63737"/>
    <lineage>
        <taxon>Bacteria</taxon>
        <taxon>Bacillati</taxon>
        <taxon>Cyanobacteriota</taxon>
        <taxon>Cyanophyceae</taxon>
        <taxon>Nostocales</taxon>
        <taxon>Nostocaceae</taxon>
        <taxon>Nostoc</taxon>
    </lineage>
</organism>
<dbReference type="KEGG" id="npu:Npun_R1570"/>
<evidence type="ECO:0000313" key="2">
    <source>
        <dbReference type="Proteomes" id="UP000001191"/>
    </source>
</evidence>
<protein>
    <submittedName>
        <fullName evidence="1">Uncharacterized protein</fullName>
    </submittedName>
</protein>
<reference evidence="2" key="1">
    <citation type="submission" date="2008-04" db="EMBL/GenBank/DDBJ databases">
        <title>Complete sequence of chromosome of Nostoc punctiforme ATCC 29133.</title>
        <authorList>
            <consortium name="US DOE Joint Genome Institute"/>
            <person name="Copeland A."/>
            <person name="Lucas S."/>
            <person name="Lapidus A."/>
            <person name="Glavina del Rio T."/>
            <person name="Dalin E."/>
            <person name="Tice H."/>
            <person name="Pitluck S."/>
            <person name="Chain P."/>
            <person name="Malfatti S."/>
            <person name="Shin M."/>
            <person name="Vergez L."/>
            <person name="Schmutz J."/>
            <person name="Larimer F."/>
            <person name="Land M."/>
            <person name="Hauser L."/>
            <person name="Kyrpides N."/>
            <person name="Kim E."/>
            <person name="Meeks J.C."/>
            <person name="Elhai J."/>
            <person name="Campbell E.L."/>
            <person name="Thiel T."/>
            <person name="Longmire J."/>
            <person name="Potts M."/>
            <person name="Atlas R."/>
        </authorList>
    </citation>
    <scope>NUCLEOTIDE SEQUENCE [LARGE SCALE GENOMIC DNA]</scope>
    <source>
        <strain evidence="2">ATCC 29133 / PCC 73102</strain>
    </source>
</reference>
<dbReference type="AlphaFoldDB" id="B2J0N9"/>
<proteinExistence type="predicted"/>
<accession>B2J0N9</accession>
<dbReference type="HOGENOM" id="CLU_2863335_0_0_3"/>
<name>B2J0N9_NOSP7</name>
<dbReference type="RefSeq" id="WP_012408274.1">
    <property type="nucleotide sequence ID" value="NC_010628.1"/>
</dbReference>
<evidence type="ECO:0000313" key="1">
    <source>
        <dbReference type="EMBL" id="ACC80256.1"/>
    </source>
</evidence>
<reference evidence="1 2" key="2">
    <citation type="journal article" date="2013" name="Plant Physiol.">
        <title>A Nostoc punctiforme Sugar Transporter Necessary to Establish a Cyanobacterium-Plant Symbiosis.</title>
        <authorList>
            <person name="Ekman M."/>
            <person name="Picossi S."/>
            <person name="Campbell E.L."/>
            <person name="Meeks J.C."/>
            <person name="Flores E."/>
        </authorList>
    </citation>
    <scope>NUCLEOTIDE SEQUENCE [LARGE SCALE GENOMIC DNA]</scope>
    <source>
        <strain evidence="2">ATCC 29133 / PCC 73102</strain>
    </source>
</reference>
<dbReference type="Proteomes" id="UP000001191">
    <property type="component" value="Chromosome"/>
</dbReference>
<dbReference type="EMBL" id="CP001037">
    <property type="protein sequence ID" value="ACC80256.1"/>
    <property type="molecule type" value="Genomic_DNA"/>
</dbReference>
<gene>
    <name evidence="1" type="ordered locus">Npun_R1570</name>
</gene>
<dbReference type="OrthoDB" id="490944at2"/>
<keyword evidence="2" id="KW-1185">Reference proteome</keyword>
<dbReference type="EnsemblBacteria" id="ACC80256">
    <property type="protein sequence ID" value="ACC80256"/>
    <property type="gene ID" value="Npun_R1570"/>
</dbReference>